<dbReference type="Pfam" id="PF00289">
    <property type="entry name" value="Biotin_carb_N"/>
    <property type="match status" value="1"/>
</dbReference>
<dbReference type="InterPro" id="IPR050856">
    <property type="entry name" value="Biotin_carboxylase_complex"/>
</dbReference>
<dbReference type="PROSITE" id="PS50979">
    <property type="entry name" value="BC"/>
    <property type="match status" value="1"/>
</dbReference>
<dbReference type="InterPro" id="IPR016185">
    <property type="entry name" value="PreATP-grasp_dom_sf"/>
</dbReference>
<dbReference type="InterPro" id="IPR001882">
    <property type="entry name" value="Biotin_BS"/>
</dbReference>
<evidence type="ECO:0000256" key="5">
    <source>
        <dbReference type="ARBA" id="ARBA00023267"/>
    </source>
</evidence>
<sequence>MRKVLIANRGEIAVRVARACRDAGIGSVAVYADPDRDALHVRAADEAFALGGDTPAASYLDISKVLQAAADSGADAIHPGYGFLSENADFAQAVIDAGLTWIGPPPQAIRDLGDKVAARHIAQRAGAPLVAGTPDPVSGADEVVAFAKEHGLPIAIKAAFGGGGRGLKVARNLEEVPELYESAVREAVAAFGRGECFVERYLDKPRHVETQCLADSHGNVVVVSTRDCSLQRRHQKLVEEAPAPFLSDAQNAELYAASKAILKEAGYVGAGTVEFLVSADGLISFLEVNTRLQVEHPVTEEVSGIDLVREMFRIADGEELGYGDPVLRGHSIEFRINGEDPGRGFLPAPGTVTKFAAPSGPGVRLDAGVESGSVIGPAWDSLLAKLIVTGATREQALQRAARALAEFEVEGMATAIPFHRAVVADPAFAPTDGSPFTVFTRWIETEFVNEIPAFTAPAADDIEDEPGRETVVVEVGGKRLEVSLPSSLGMTLARTAAAGGAKPKRRAAKKSGPVASGDTLASPMQGTIVKVAVEEGQQVNEGDLVVVLEAMKMEQPLNAHRSGTVVGLTAEVGGSVTSGATICEIKD</sequence>
<evidence type="ECO:0000313" key="11">
    <source>
        <dbReference type="EMBL" id="WUQ12769.1"/>
    </source>
</evidence>
<dbReference type="SUPFAM" id="SSF52440">
    <property type="entry name" value="PreATP-grasp domain"/>
    <property type="match status" value="1"/>
</dbReference>
<name>A0ABZ1TA72_STRVG</name>
<dbReference type="RefSeq" id="WP_328961948.1">
    <property type="nucleotide sequence ID" value="NZ_CP108090.1"/>
</dbReference>
<evidence type="ECO:0000259" key="8">
    <source>
        <dbReference type="PROSITE" id="PS50968"/>
    </source>
</evidence>
<evidence type="ECO:0000259" key="9">
    <source>
        <dbReference type="PROSITE" id="PS50975"/>
    </source>
</evidence>
<dbReference type="SUPFAM" id="SSF51246">
    <property type="entry name" value="Rudiment single hybrid motif"/>
    <property type="match status" value="1"/>
</dbReference>
<dbReference type="InterPro" id="IPR011053">
    <property type="entry name" value="Single_hybrid_motif"/>
</dbReference>
<dbReference type="SUPFAM" id="SSF51230">
    <property type="entry name" value="Single hybrid motif"/>
    <property type="match status" value="1"/>
</dbReference>
<dbReference type="PANTHER" id="PTHR18866:SF126">
    <property type="entry name" value="BIOTIN CARBOXYLASE"/>
    <property type="match status" value="1"/>
</dbReference>
<dbReference type="Proteomes" id="UP001432039">
    <property type="component" value="Chromosome"/>
</dbReference>
<dbReference type="PROSITE" id="PS50975">
    <property type="entry name" value="ATP_GRASP"/>
    <property type="match status" value="1"/>
</dbReference>
<gene>
    <name evidence="11" type="ORF">OG517_15730</name>
</gene>
<dbReference type="Pfam" id="PF02786">
    <property type="entry name" value="CPSase_L_D2"/>
    <property type="match status" value="1"/>
</dbReference>
<evidence type="ECO:0000256" key="2">
    <source>
        <dbReference type="ARBA" id="ARBA00022598"/>
    </source>
</evidence>
<comment type="cofactor">
    <cofactor evidence="1">
        <name>biotin</name>
        <dbReference type="ChEBI" id="CHEBI:57586"/>
    </cofactor>
</comment>
<dbReference type="InterPro" id="IPR005481">
    <property type="entry name" value="BC-like_N"/>
</dbReference>
<keyword evidence="4 6" id="KW-0067">ATP-binding</keyword>
<feature type="domain" description="ATP-grasp" evidence="9">
    <location>
        <begin position="119"/>
        <end position="316"/>
    </location>
</feature>
<dbReference type="InterPro" id="IPR011054">
    <property type="entry name" value="Rudment_hybrid_motif"/>
</dbReference>
<keyword evidence="3 6" id="KW-0547">Nucleotide-binding</keyword>
<dbReference type="EMBL" id="CP108090">
    <property type="protein sequence ID" value="WUQ12769.1"/>
    <property type="molecule type" value="Genomic_DNA"/>
</dbReference>
<evidence type="ECO:0000313" key="12">
    <source>
        <dbReference type="Proteomes" id="UP001432039"/>
    </source>
</evidence>
<dbReference type="PANTHER" id="PTHR18866">
    <property type="entry name" value="CARBOXYLASE:PYRUVATE/ACETYL-COA/PROPIONYL-COA CARBOXYLASE"/>
    <property type="match status" value="1"/>
</dbReference>
<dbReference type="PROSITE" id="PS00867">
    <property type="entry name" value="CPSASE_2"/>
    <property type="match status" value="1"/>
</dbReference>
<evidence type="ECO:0000256" key="3">
    <source>
        <dbReference type="ARBA" id="ARBA00022741"/>
    </source>
</evidence>
<dbReference type="CDD" id="cd06850">
    <property type="entry name" value="biotinyl_domain"/>
    <property type="match status" value="1"/>
</dbReference>
<dbReference type="InterPro" id="IPR005479">
    <property type="entry name" value="CPAse_ATP-bd"/>
</dbReference>
<reference evidence="11" key="1">
    <citation type="submission" date="2022-10" db="EMBL/GenBank/DDBJ databases">
        <title>The complete genomes of actinobacterial strains from the NBC collection.</title>
        <authorList>
            <person name="Joergensen T.S."/>
            <person name="Alvarez Arevalo M."/>
            <person name="Sterndorff E.B."/>
            <person name="Faurdal D."/>
            <person name="Vuksanovic O."/>
            <person name="Mourched A.-S."/>
            <person name="Charusanti P."/>
            <person name="Shaw S."/>
            <person name="Blin K."/>
            <person name="Weber T."/>
        </authorList>
    </citation>
    <scope>NUCLEOTIDE SEQUENCE</scope>
    <source>
        <strain evidence="11">NBC_00248</strain>
    </source>
</reference>
<proteinExistence type="predicted"/>
<dbReference type="InterPro" id="IPR005482">
    <property type="entry name" value="Biotin_COase_C"/>
</dbReference>
<dbReference type="Gene3D" id="3.30.470.20">
    <property type="entry name" value="ATP-grasp fold, B domain"/>
    <property type="match status" value="1"/>
</dbReference>
<accession>A0ABZ1TA72</accession>
<keyword evidence="2" id="KW-0436">Ligase</keyword>
<dbReference type="InterPro" id="IPR011761">
    <property type="entry name" value="ATP-grasp"/>
</dbReference>
<feature type="region of interest" description="Disordered" evidence="7">
    <location>
        <begin position="499"/>
        <end position="520"/>
    </location>
</feature>
<organism evidence="11 12">
    <name type="scientific">Streptomyces virginiae</name>
    <name type="common">Streptomyces cinnamonensis</name>
    <dbReference type="NCBI Taxonomy" id="1961"/>
    <lineage>
        <taxon>Bacteria</taxon>
        <taxon>Bacillati</taxon>
        <taxon>Actinomycetota</taxon>
        <taxon>Actinomycetes</taxon>
        <taxon>Kitasatosporales</taxon>
        <taxon>Streptomycetaceae</taxon>
        <taxon>Streptomyces</taxon>
    </lineage>
</organism>
<dbReference type="Pfam" id="PF00364">
    <property type="entry name" value="Biotin_lipoyl"/>
    <property type="match status" value="1"/>
</dbReference>
<dbReference type="SUPFAM" id="SSF56059">
    <property type="entry name" value="Glutathione synthetase ATP-binding domain-like"/>
    <property type="match status" value="1"/>
</dbReference>
<dbReference type="PROSITE" id="PS00188">
    <property type="entry name" value="BIOTIN"/>
    <property type="match status" value="1"/>
</dbReference>
<evidence type="ECO:0000256" key="7">
    <source>
        <dbReference type="SAM" id="MobiDB-lite"/>
    </source>
</evidence>
<dbReference type="Gene3D" id="2.40.50.100">
    <property type="match status" value="1"/>
</dbReference>
<dbReference type="Pfam" id="PF02785">
    <property type="entry name" value="Biotin_carb_C"/>
    <property type="match status" value="1"/>
</dbReference>
<dbReference type="InterPro" id="IPR011764">
    <property type="entry name" value="Biotin_carboxylation_dom"/>
</dbReference>
<feature type="domain" description="Biotin carboxylation" evidence="10">
    <location>
        <begin position="1"/>
        <end position="443"/>
    </location>
</feature>
<protein>
    <submittedName>
        <fullName evidence="11">ATP-grasp domain-containing protein</fullName>
    </submittedName>
</protein>
<dbReference type="InterPro" id="IPR000089">
    <property type="entry name" value="Biotin_lipoyl"/>
</dbReference>
<evidence type="ECO:0000256" key="6">
    <source>
        <dbReference type="PROSITE-ProRule" id="PRU00409"/>
    </source>
</evidence>
<keyword evidence="5" id="KW-0092">Biotin</keyword>
<dbReference type="SMART" id="SM00878">
    <property type="entry name" value="Biotin_carb_C"/>
    <property type="match status" value="1"/>
</dbReference>
<keyword evidence="12" id="KW-1185">Reference proteome</keyword>
<evidence type="ECO:0000256" key="1">
    <source>
        <dbReference type="ARBA" id="ARBA00001953"/>
    </source>
</evidence>
<feature type="domain" description="Lipoyl-binding" evidence="8">
    <location>
        <begin position="513"/>
        <end position="586"/>
    </location>
</feature>
<dbReference type="PROSITE" id="PS50968">
    <property type="entry name" value="BIOTINYL_LIPOYL"/>
    <property type="match status" value="1"/>
</dbReference>
<evidence type="ECO:0000259" key="10">
    <source>
        <dbReference type="PROSITE" id="PS50979"/>
    </source>
</evidence>
<evidence type="ECO:0000256" key="4">
    <source>
        <dbReference type="ARBA" id="ARBA00022840"/>
    </source>
</evidence>